<dbReference type="Gene3D" id="1.20.920.10">
    <property type="entry name" value="Bromodomain-like"/>
    <property type="match status" value="1"/>
</dbReference>
<feature type="compositionally biased region" description="Basic and acidic residues" evidence="4">
    <location>
        <begin position="105"/>
        <end position="118"/>
    </location>
</feature>
<evidence type="ECO:0000256" key="2">
    <source>
        <dbReference type="ARBA" id="ARBA00023117"/>
    </source>
</evidence>
<dbReference type="InterPro" id="IPR036427">
    <property type="entry name" value="Bromodomain-like_sf"/>
</dbReference>
<evidence type="ECO:0000256" key="1">
    <source>
        <dbReference type="ARBA" id="ARBA00023015"/>
    </source>
</evidence>
<reference evidence="5 6" key="1">
    <citation type="submission" date="2024-05" db="EMBL/GenBank/DDBJ databases">
        <title>Genome sequencing and assembly of Indian major carp, Cirrhinus mrigala (Hamilton, 1822).</title>
        <authorList>
            <person name="Mohindra V."/>
            <person name="Chowdhury L.M."/>
            <person name="Lal K."/>
            <person name="Jena J.K."/>
        </authorList>
    </citation>
    <scope>NUCLEOTIDE SEQUENCE [LARGE SCALE GENOMIC DNA]</scope>
    <source>
        <strain evidence="5">CM1030</strain>
        <tissue evidence="5">Blood</tissue>
    </source>
</reference>
<name>A0ABD0PL02_CIRMR</name>
<feature type="non-terminal residue" evidence="5">
    <location>
        <position position="118"/>
    </location>
</feature>
<keyword evidence="3" id="KW-0804">Transcription</keyword>
<accession>A0ABD0PL02</accession>
<gene>
    <name evidence="5" type="ORF">M9458_030398</name>
</gene>
<feature type="region of interest" description="Disordered" evidence="4">
    <location>
        <begin position="60"/>
        <end position="118"/>
    </location>
</feature>
<proteinExistence type="predicted"/>
<comment type="caution">
    <text evidence="5">The sequence shown here is derived from an EMBL/GenBank/DDBJ whole genome shotgun (WGS) entry which is preliminary data.</text>
</comment>
<organism evidence="5 6">
    <name type="scientific">Cirrhinus mrigala</name>
    <name type="common">Mrigala</name>
    <dbReference type="NCBI Taxonomy" id="683832"/>
    <lineage>
        <taxon>Eukaryota</taxon>
        <taxon>Metazoa</taxon>
        <taxon>Chordata</taxon>
        <taxon>Craniata</taxon>
        <taxon>Vertebrata</taxon>
        <taxon>Euteleostomi</taxon>
        <taxon>Actinopterygii</taxon>
        <taxon>Neopterygii</taxon>
        <taxon>Teleostei</taxon>
        <taxon>Ostariophysi</taxon>
        <taxon>Cypriniformes</taxon>
        <taxon>Cyprinidae</taxon>
        <taxon>Labeoninae</taxon>
        <taxon>Labeonini</taxon>
        <taxon>Cirrhinus</taxon>
    </lineage>
</organism>
<evidence type="ECO:0000256" key="3">
    <source>
        <dbReference type="ARBA" id="ARBA00023163"/>
    </source>
</evidence>
<evidence type="ECO:0000313" key="5">
    <source>
        <dbReference type="EMBL" id="KAL0174430.1"/>
    </source>
</evidence>
<dbReference type="PANTHER" id="PTHR45838:SF2">
    <property type="entry name" value="HISTONE-LYSINE N-METHYLTRANSFERASE 2A"/>
    <property type="match status" value="1"/>
</dbReference>
<dbReference type="Proteomes" id="UP001529510">
    <property type="component" value="Unassembled WGS sequence"/>
</dbReference>
<sequence length="118" mass="13349">MYELLSNLPETVAYTCANCTEPHSAEWRTVLEKEIQKSMRQVLTALLNSRTSTHLLRYRQAVMKPPELNPETEESLPSRRSPEGPDPPVLTEVSPPNDSPLDLESVEKKMDSGHYKSV</sequence>
<evidence type="ECO:0000256" key="4">
    <source>
        <dbReference type="SAM" id="MobiDB-lite"/>
    </source>
</evidence>
<keyword evidence="1" id="KW-0805">Transcription regulation</keyword>
<dbReference type="PANTHER" id="PTHR45838">
    <property type="entry name" value="HISTONE-LYSINE-N-METHYLTRANSFERASE 2 KMT2 FAMILY MEMBER"/>
    <property type="match status" value="1"/>
</dbReference>
<dbReference type="AlphaFoldDB" id="A0ABD0PL02"/>
<keyword evidence="6" id="KW-1185">Reference proteome</keyword>
<protein>
    <submittedName>
        <fullName evidence="5">Uncharacterized protein</fullName>
    </submittedName>
</protein>
<evidence type="ECO:0000313" key="6">
    <source>
        <dbReference type="Proteomes" id="UP001529510"/>
    </source>
</evidence>
<dbReference type="EMBL" id="JAMKFB020000015">
    <property type="protein sequence ID" value="KAL0174430.1"/>
    <property type="molecule type" value="Genomic_DNA"/>
</dbReference>
<keyword evidence="2" id="KW-0103">Bromodomain</keyword>